<dbReference type="AlphaFoldDB" id="A0A8S1SNL0"/>
<keyword evidence="2" id="KW-1185">Reference proteome</keyword>
<evidence type="ECO:0000313" key="2">
    <source>
        <dbReference type="Proteomes" id="UP000683925"/>
    </source>
</evidence>
<proteinExistence type="predicted"/>
<dbReference type="EMBL" id="CAJJDP010000011">
    <property type="protein sequence ID" value="CAD8141368.1"/>
    <property type="molecule type" value="Genomic_DNA"/>
</dbReference>
<organism evidence="1 2">
    <name type="scientific">Paramecium octaurelia</name>
    <dbReference type="NCBI Taxonomy" id="43137"/>
    <lineage>
        <taxon>Eukaryota</taxon>
        <taxon>Sar</taxon>
        <taxon>Alveolata</taxon>
        <taxon>Ciliophora</taxon>
        <taxon>Intramacronucleata</taxon>
        <taxon>Oligohymenophorea</taxon>
        <taxon>Peniculida</taxon>
        <taxon>Parameciidae</taxon>
        <taxon>Paramecium</taxon>
    </lineage>
</organism>
<comment type="caution">
    <text evidence="1">The sequence shown here is derived from an EMBL/GenBank/DDBJ whole genome shotgun (WGS) entry which is preliminary data.</text>
</comment>
<sequence>MRNSSLLTKQTSFYSLQFFLSINRNLQISMSNTIQLIMRNTPQCNVILGDNCFRGQSS</sequence>
<gene>
    <name evidence="1" type="ORF">POCTA_138.1.T0120394</name>
</gene>
<evidence type="ECO:0000313" key="1">
    <source>
        <dbReference type="EMBL" id="CAD8141368.1"/>
    </source>
</evidence>
<name>A0A8S1SNL0_PAROT</name>
<reference evidence="1" key="1">
    <citation type="submission" date="2021-01" db="EMBL/GenBank/DDBJ databases">
        <authorList>
            <consortium name="Genoscope - CEA"/>
            <person name="William W."/>
        </authorList>
    </citation>
    <scope>NUCLEOTIDE SEQUENCE</scope>
</reference>
<protein>
    <submittedName>
        <fullName evidence="1">Uncharacterized protein</fullName>
    </submittedName>
</protein>
<dbReference type="Proteomes" id="UP000683925">
    <property type="component" value="Unassembled WGS sequence"/>
</dbReference>
<accession>A0A8S1SNL0</accession>